<comment type="caution">
    <text evidence="1">The sequence shown here is derived from an EMBL/GenBank/DDBJ whole genome shotgun (WGS) entry which is preliminary data.</text>
</comment>
<organism evidence="1 2">
    <name type="scientific">Trifolium pratense</name>
    <name type="common">Red clover</name>
    <dbReference type="NCBI Taxonomy" id="57577"/>
    <lineage>
        <taxon>Eukaryota</taxon>
        <taxon>Viridiplantae</taxon>
        <taxon>Streptophyta</taxon>
        <taxon>Embryophyta</taxon>
        <taxon>Tracheophyta</taxon>
        <taxon>Spermatophyta</taxon>
        <taxon>Magnoliopsida</taxon>
        <taxon>eudicotyledons</taxon>
        <taxon>Gunneridae</taxon>
        <taxon>Pentapetalae</taxon>
        <taxon>rosids</taxon>
        <taxon>fabids</taxon>
        <taxon>Fabales</taxon>
        <taxon>Fabaceae</taxon>
        <taxon>Papilionoideae</taxon>
        <taxon>50 kb inversion clade</taxon>
        <taxon>NPAAA clade</taxon>
        <taxon>Hologalegina</taxon>
        <taxon>IRL clade</taxon>
        <taxon>Trifolieae</taxon>
        <taxon>Trifolium</taxon>
    </lineage>
</organism>
<accession>A0A2K3JNC8</accession>
<dbReference type="EMBL" id="ASHM01071955">
    <property type="protein sequence ID" value="PNX55551.1"/>
    <property type="molecule type" value="Genomic_DNA"/>
</dbReference>
<gene>
    <name evidence="1" type="ORF">L195_g049180</name>
</gene>
<sequence length="39" mass="4091">ETIYKVGCGGHGVRPIGERQARVVEKGKAGFGDVTISAF</sequence>
<dbReference type="Proteomes" id="UP000236291">
    <property type="component" value="Unassembled WGS sequence"/>
</dbReference>
<feature type="non-terminal residue" evidence="1">
    <location>
        <position position="1"/>
    </location>
</feature>
<dbReference type="AlphaFoldDB" id="A0A2K3JNC8"/>
<reference evidence="1 2" key="2">
    <citation type="journal article" date="2017" name="Front. Plant Sci.">
        <title>Gene Classification and Mining of Molecular Markers Useful in Red Clover (Trifolium pratense) Breeding.</title>
        <authorList>
            <person name="Istvanek J."/>
            <person name="Dluhosova J."/>
            <person name="Dluhos P."/>
            <person name="Patkova L."/>
            <person name="Nedelnik J."/>
            <person name="Repkova J."/>
        </authorList>
    </citation>
    <scope>NUCLEOTIDE SEQUENCE [LARGE SCALE GENOMIC DNA]</scope>
    <source>
        <strain evidence="2">cv. Tatra</strain>
        <tissue evidence="1">Young leaves</tissue>
    </source>
</reference>
<name>A0A2K3JNC8_TRIPR</name>
<evidence type="ECO:0000313" key="2">
    <source>
        <dbReference type="Proteomes" id="UP000236291"/>
    </source>
</evidence>
<reference evidence="1 2" key="1">
    <citation type="journal article" date="2014" name="Am. J. Bot.">
        <title>Genome assembly and annotation for red clover (Trifolium pratense; Fabaceae).</title>
        <authorList>
            <person name="Istvanek J."/>
            <person name="Jaros M."/>
            <person name="Krenek A."/>
            <person name="Repkova J."/>
        </authorList>
    </citation>
    <scope>NUCLEOTIDE SEQUENCE [LARGE SCALE GENOMIC DNA]</scope>
    <source>
        <strain evidence="2">cv. Tatra</strain>
        <tissue evidence="1">Young leaves</tissue>
    </source>
</reference>
<evidence type="ECO:0000313" key="1">
    <source>
        <dbReference type="EMBL" id="PNX55551.1"/>
    </source>
</evidence>
<proteinExistence type="predicted"/>
<protein>
    <submittedName>
        <fullName evidence="1">Uncharacterized protein</fullName>
    </submittedName>
</protein>